<evidence type="ECO:0000256" key="2">
    <source>
        <dbReference type="ARBA" id="ARBA00004609"/>
    </source>
</evidence>
<proteinExistence type="predicted"/>
<protein>
    <submittedName>
        <fullName evidence="11">Variant surface glycoprotein 1125.3082</fullName>
    </submittedName>
</protein>
<dbReference type="Gene3D" id="3.30.1680.40">
    <property type="match status" value="1"/>
</dbReference>
<dbReference type="InterPro" id="IPR019609">
    <property type="entry name" value="Variant_surf_glycoprt_trypan_C"/>
</dbReference>
<evidence type="ECO:0000313" key="11">
    <source>
        <dbReference type="EMBL" id="APD74457.1"/>
    </source>
</evidence>
<keyword evidence="5" id="KW-0732">Signal</keyword>
<feature type="domain" description="Trypanosome variant surface glycoprotein B-type N-terminal" evidence="10">
    <location>
        <begin position="17"/>
        <end position="295"/>
    </location>
</feature>
<name>A0A1J0R9B8_9TRYP</name>
<evidence type="ECO:0000259" key="10">
    <source>
        <dbReference type="Pfam" id="PF13206"/>
    </source>
</evidence>
<keyword evidence="3" id="KW-1003">Cell membrane</keyword>
<sequence length="436" mass="45495">MIKDYNDLQTNSEKLKAFNTEYGLPLSQSKRKILKPQLARLANAAADINSAVTSLDTTIKQTRLQLRKDLLTALYGKAAAPTINAITEPSAALTPLPETQFPWDDTNTRATACATATGDDNKAGAALATDLVCLCVISHSAQADHCGPGTAPTGYFNSGGGYRAKAATAFASLAAACDSKTSAAGTAPTAANIAAAVATFQADLGTNWITKGNPGDASAHASKHRALFGAFNIDGTAATQCNQAGGSDLGTANKGICIDYGNLVKPGKHITWIKALQDAQAKIDQISSTAQAAAAEVTKAETIATQMDVILRTADMYMSPQGAKTPAGAVKEPTAEEQNKCAKFKNNETDCTNNGCNYDSTKKECKPKAEAETTVTGTGETAKEGETTEKCKGKPEKDCTSPDCKWENNACKDSSILVNNQFALSVVSAAFVALLF</sequence>
<dbReference type="Pfam" id="PF13206">
    <property type="entry name" value="VSG_B"/>
    <property type="match status" value="1"/>
</dbReference>
<keyword evidence="8" id="KW-0449">Lipoprotein</keyword>
<keyword evidence="6" id="KW-0472">Membrane</keyword>
<evidence type="ECO:0000256" key="5">
    <source>
        <dbReference type="ARBA" id="ARBA00022729"/>
    </source>
</evidence>
<accession>A0A1J0R9B8</accession>
<dbReference type="GO" id="GO:0005886">
    <property type="term" value="C:plasma membrane"/>
    <property type="evidence" value="ECO:0007669"/>
    <property type="project" value="UniProtKB-SubCell"/>
</dbReference>
<comment type="function">
    <text evidence="1">VSG forms a coat on the surface of the parasite. The trypanosome evades the immune response of the host by expressing a series of antigenically distinct VSGs from an estimated 1000 VSG genes.</text>
</comment>
<comment type="subcellular location">
    <subcellularLocation>
        <location evidence="2">Cell membrane</location>
        <topology evidence="2">Lipid-anchor</topology>
        <topology evidence="2">GPI-anchor</topology>
    </subcellularLocation>
</comment>
<keyword evidence="4" id="KW-0336">GPI-anchor</keyword>
<dbReference type="VEuPathDB" id="TriTrypDB:Tb427_000595600"/>
<reference evidence="11" key="1">
    <citation type="submission" date="2016-08" db="EMBL/GenBank/DDBJ databases">
        <title>VSG repertoire of Trypanosoma brucei EATRO 1125.</title>
        <authorList>
            <person name="Cross G.A."/>
        </authorList>
    </citation>
    <scope>NUCLEOTIDE SEQUENCE</scope>
    <source>
        <strain evidence="11">EATRO 1125</strain>
    </source>
</reference>
<dbReference type="AlphaFoldDB" id="A0A1J0R9B8"/>
<evidence type="ECO:0000256" key="6">
    <source>
        <dbReference type="ARBA" id="ARBA00023136"/>
    </source>
</evidence>
<evidence type="ECO:0000256" key="4">
    <source>
        <dbReference type="ARBA" id="ARBA00022622"/>
    </source>
</evidence>
<keyword evidence="7" id="KW-0325">Glycoprotein</keyword>
<dbReference type="Pfam" id="PF10659">
    <property type="entry name" value="Trypan_glycop_C"/>
    <property type="match status" value="1"/>
</dbReference>
<dbReference type="GO" id="GO:0098552">
    <property type="term" value="C:side of membrane"/>
    <property type="evidence" value="ECO:0007669"/>
    <property type="project" value="UniProtKB-KW"/>
</dbReference>
<evidence type="ECO:0000256" key="7">
    <source>
        <dbReference type="ARBA" id="ARBA00023180"/>
    </source>
</evidence>
<dbReference type="InterPro" id="IPR025932">
    <property type="entry name" value="Trypano_VSG_B_N_dom"/>
</dbReference>
<evidence type="ECO:0000256" key="8">
    <source>
        <dbReference type="ARBA" id="ARBA00023288"/>
    </source>
</evidence>
<dbReference type="EMBL" id="KX700501">
    <property type="protein sequence ID" value="APD74457.1"/>
    <property type="molecule type" value="Genomic_DNA"/>
</dbReference>
<feature type="domain" description="Trypanosome variant surface glycoprotein C-terminal" evidence="9">
    <location>
        <begin position="341"/>
        <end position="435"/>
    </location>
</feature>
<dbReference type="VEuPathDB" id="TriTrypDB:Tb11.v5.1047"/>
<organism evidence="11">
    <name type="scientific">Trypanosoma brucei</name>
    <dbReference type="NCBI Taxonomy" id="5691"/>
    <lineage>
        <taxon>Eukaryota</taxon>
        <taxon>Discoba</taxon>
        <taxon>Euglenozoa</taxon>
        <taxon>Kinetoplastea</taxon>
        <taxon>Metakinetoplastina</taxon>
        <taxon>Trypanosomatida</taxon>
        <taxon>Trypanosomatidae</taxon>
        <taxon>Trypanosoma</taxon>
    </lineage>
</organism>
<evidence type="ECO:0000259" key="9">
    <source>
        <dbReference type="Pfam" id="PF10659"/>
    </source>
</evidence>
<evidence type="ECO:0000256" key="1">
    <source>
        <dbReference type="ARBA" id="ARBA00002523"/>
    </source>
</evidence>
<evidence type="ECO:0000256" key="3">
    <source>
        <dbReference type="ARBA" id="ARBA00022475"/>
    </source>
</evidence>